<dbReference type="EMBL" id="UOGK01000330">
    <property type="protein sequence ID" value="VAX40072.1"/>
    <property type="molecule type" value="Genomic_DNA"/>
</dbReference>
<reference evidence="2" key="1">
    <citation type="submission" date="2018-06" db="EMBL/GenBank/DDBJ databases">
        <authorList>
            <person name="Zhirakovskaya E."/>
        </authorList>
    </citation>
    <scope>NUCLEOTIDE SEQUENCE</scope>
</reference>
<protein>
    <submittedName>
        <fullName evidence="2">Uncharacterized protein</fullName>
    </submittedName>
</protein>
<evidence type="ECO:0000313" key="2">
    <source>
        <dbReference type="EMBL" id="VAX40072.1"/>
    </source>
</evidence>
<keyword evidence="1" id="KW-1133">Transmembrane helix</keyword>
<accession>A0A3B1DH97</accession>
<gene>
    <name evidence="2" type="ORF">MNBD_PLANCTO03-1596</name>
</gene>
<organism evidence="2">
    <name type="scientific">hydrothermal vent metagenome</name>
    <dbReference type="NCBI Taxonomy" id="652676"/>
    <lineage>
        <taxon>unclassified sequences</taxon>
        <taxon>metagenomes</taxon>
        <taxon>ecological metagenomes</taxon>
    </lineage>
</organism>
<dbReference type="AlphaFoldDB" id="A0A3B1DH97"/>
<sequence>MSQFGMQMPGGRMKRGATPDVYTGLMALAVAALLAACTLMYMQGAKVGVDGSAIGLQDPDRISLPK</sequence>
<proteinExistence type="predicted"/>
<keyword evidence="1" id="KW-0812">Transmembrane</keyword>
<feature type="transmembrane region" description="Helical" evidence="1">
    <location>
        <begin position="21"/>
        <end position="42"/>
    </location>
</feature>
<keyword evidence="1" id="KW-0472">Membrane</keyword>
<evidence type="ECO:0000256" key="1">
    <source>
        <dbReference type="SAM" id="Phobius"/>
    </source>
</evidence>
<name>A0A3B1DH97_9ZZZZ</name>